<dbReference type="Proteomes" id="UP001062846">
    <property type="component" value="Chromosome 4"/>
</dbReference>
<proteinExistence type="predicted"/>
<name>A0ACC0P0W2_RHOML</name>
<evidence type="ECO:0000313" key="2">
    <source>
        <dbReference type="Proteomes" id="UP001062846"/>
    </source>
</evidence>
<gene>
    <name evidence="1" type="ORF">RHMOL_Rhmol04G0153100</name>
</gene>
<protein>
    <submittedName>
        <fullName evidence="1">Uncharacterized protein</fullName>
    </submittedName>
</protein>
<keyword evidence="2" id="KW-1185">Reference proteome</keyword>
<sequence>MRHVATSEVALQGVLRWWSIDGSSRQWFCGSLTVVWCCGGYGWWLGCGVFVAGSERFWDLRHTAVSRRGLRDNGGIPYHDRLFLGFRRPHVSWRSQRQEFRFRGIFGFCWSLTKEFGSQLPIEMK</sequence>
<accession>A0ACC0P0W2</accession>
<evidence type="ECO:0000313" key="1">
    <source>
        <dbReference type="EMBL" id="KAI8559181.1"/>
    </source>
</evidence>
<organism evidence="1 2">
    <name type="scientific">Rhododendron molle</name>
    <name type="common">Chinese azalea</name>
    <name type="synonym">Azalea mollis</name>
    <dbReference type="NCBI Taxonomy" id="49168"/>
    <lineage>
        <taxon>Eukaryota</taxon>
        <taxon>Viridiplantae</taxon>
        <taxon>Streptophyta</taxon>
        <taxon>Embryophyta</taxon>
        <taxon>Tracheophyta</taxon>
        <taxon>Spermatophyta</taxon>
        <taxon>Magnoliopsida</taxon>
        <taxon>eudicotyledons</taxon>
        <taxon>Gunneridae</taxon>
        <taxon>Pentapetalae</taxon>
        <taxon>asterids</taxon>
        <taxon>Ericales</taxon>
        <taxon>Ericaceae</taxon>
        <taxon>Ericoideae</taxon>
        <taxon>Rhodoreae</taxon>
        <taxon>Rhododendron</taxon>
    </lineage>
</organism>
<reference evidence="1" key="1">
    <citation type="submission" date="2022-02" db="EMBL/GenBank/DDBJ databases">
        <title>Plant Genome Project.</title>
        <authorList>
            <person name="Zhang R.-G."/>
        </authorList>
    </citation>
    <scope>NUCLEOTIDE SEQUENCE</scope>
    <source>
        <strain evidence="1">AT1</strain>
    </source>
</reference>
<dbReference type="EMBL" id="CM046391">
    <property type="protein sequence ID" value="KAI8559181.1"/>
    <property type="molecule type" value="Genomic_DNA"/>
</dbReference>
<comment type="caution">
    <text evidence="1">The sequence shown here is derived from an EMBL/GenBank/DDBJ whole genome shotgun (WGS) entry which is preliminary data.</text>
</comment>